<evidence type="ECO:0000256" key="10">
    <source>
        <dbReference type="HAMAP-Rule" id="MF_02078"/>
    </source>
</evidence>
<dbReference type="GO" id="GO:0008360">
    <property type="term" value="P:regulation of cell shape"/>
    <property type="evidence" value="ECO:0007669"/>
    <property type="project" value="UniProtKB-UniRule"/>
</dbReference>
<comment type="pathway">
    <text evidence="10">Cell wall biogenesis; peptidoglycan biosynthesis.</text>
</comment>
<dbReference type="AlphaFoldDB" id="A0A2G4YUT1"/>
<comment type="similarity">
    <text evidence="9 10 11">Belongs to the MurJ/MviN family.</text>
</comment>
<evidence type="ECO:0000256" key="11">
    <source>
        <dbReference type="PIRNR" id="PIRNR002869"/>
    </source>
</evidence>
<keyword evidence="13" id="KW-1185">Reference proteome</keyword>
<keyword evidence="6 10" id="KW-1133">Transmembrane helix</keyword>
<dbReference type="GO" id="GO:0071555">
    <property type="term" value="P:cell wall organization"/>
    <property type="evidence" value="ECO:0007669"/>
    <property type="project" value="UniProtKB-UniRule"/>
</dbReference>
<dbReference type="InParanoid" id="A0A2G4YUT1"/>
<dbReference type="FunCoup" id="A0A2G4YUT1">
    <property type="interactions" value="345"/>
</dbReference>
<dbReference type="InterPro" id="IPR004268">
    <property type="entry name" value="MurJ"/>
</dbReference>
<dbReference type="Proteomes" id="UP000229730">
    <property type="component" value="Unassembled WGS sequence"/>
</dbReference>
<evidence type="ECO:0000313" key="12">
    <source>
        <dbReference type="EMBL" id="PHZ86000.1"/>
    </source>
</evidence>
<protein>
    <recommendedName>
        <fullName evidence="10">Probable lipid II flippase MurJ</fullName>
    </recommendedName>
</protein>
<keyword evidence="10" id="KW-0997">Cell inner membrane</keyword>
<dbReference type="RefSeq" id="WP_099471584.1">
    <property type="nucleotide sequence ID" value="NZ_CP041025.1"/>
</dbReference>
<feature type="transmembrane region" description="Helical" evidence="10">
    <location>
        <begin position="133"/>
        <end position="154"/>
    </location>
</feature>
<dbReference type="GO" id="GO:0005886">
    <property type="term" value="C:plasma membrane"/>
    <property type="evidence" value="ECO:0007669"/>
    <property type="project" value="UniProtKB-SubCell"/>
</dbReference>
<dbReference type="PANTHER" id="PTHR47019">
    <property type="entry name" value="LIPID II FLIPPASE MURJ"/>
    <property type="match status" value="1"/>
</dbReference>
<evidence type="ECO:0000256" key="4">
    <source>
        <dbReference type="ARBA" id="ARBA00022960"/>
    </source>
</evidence>
<feature type="transmembrane region" description="Helical" evidence="10">
    <location>
        <begin position="481"/>
        <end position="504"/>
    </location>
</feature>
<feature type="transmembrane region" description="Helical" evidence="10">
    <location>
        <begin position="161"/>
        <end position="180"/>
    </location>
</feature>
<evidence type="ECO:0000256" key="2">
    <source>
        <dbReference type="ARBA" id="ARBA00022475"/>
    </source>
</evidence>
<dbReference type="HAMAP" id="MF_02078">
    <property type="entry name" value="MurJ_MviN"/>
    <property type="match status" value="1"/>
</dbReference>
<evidence type="ECO:0000256" key="6">
    <source>
        <dbReference type="ARBA" id="ARBA00022989"/>
    </source>
</evidence>
<keyword evidence="2 10" id="KW-1003">Cell membrane</keyword>
<feature type="transmembrane region" description="Helical" evidence="10">
    <location>
        <begin position="87"/>
        <end position="113"/>
    </location>
</feature>
<sequence length="523" mass="56465">MSIGKAVAIFSSFTFLSRILGFVRDILSASILGAGFVADCFFVALKLPNFFRRLFAEGAFSAAFVPVFTATLTKDGKEEALSFAESAFSCLLVVLLSLVALMEVFAPGLIYILTGGFGDDEVKFQLAVLLTRFTFPFLLCVSLVSLLGGILNALGKFSETAATPIILNLCMISALIFFSNSMDTPAHSLAIAVTLAGIIQLIWLYFACRRVGYRLRLVMPKVTPKVKQMLVIMMPVALGAGVIQVNLMLDLILAARLPNGSISFLFYADRLNQLPVGVIGVALGTVLLPMLARNIAEGNDDECNYNQNRAIELGLFLTVPAAIAFMVVPYPLIHVLFERNAFTNTDSWQTAYALMAYAAGLPAYVLAKVFSPGYFARQDTKTPVKYAMVALVVNMTLNLILMQYFAHVGLAMATAISAWLNVALLAGGLIRRGHFRFDRSVLIRLGKYTLASAVMGGVVWGLMAPVSGLIAGPLLMKVTGLLILISSGVGSYIVMTLVTGAFRLREMKALLRRKKAPAADNAS</sequence>
<name>A0A2G4YUT1_9PROT</name>
<feature type="transmembrane region" description="Helical" evidence="10">
    <location>
        <begin position="411"/>
        <end position="430"/>
    </location>
</feature>
<keyword evidence="10 11" id="KW-0813">Transport</keyword>
<organism evidence="12 13">
    <name type="scientific">Paremcibacter congregatus</name>
    <dbReference type="NCBI Taxonomy" id="2043170"/>
    <lineage>
        <taxon>Bacteria</taxon>
        <taxon>Pseudomonadati</taxon>
        <taxon>Pseudomonadota</taxon>
        <taxon>Alphaproteobacteria</taxon>
        <taxon>Emcibacterales</taxon>
        <taxon>Emcibacteraceae</taxon>
        <taxon>Paremcibacter</taxon>
    </lineage>
</organism>
<dbReference type="Pfam" id="PF03023">
    <property type="entry name" value="MurJ"/>
    <property type="match status" value="1"/>
</dbReference>
<dbReference type="GO" id="GO:0009252">
    <property type="term" value="P:peptidoglycan biosynthetic process"/>
    <property type="evidence" value="ECO:0007669"/>
    <property type="project" value="UniProtKB-UniRule"/>
</dbReference>
<feature type="transmembrane region" description="Helical" evidence="10">
    <location>
        <begin position="450"/>
        <end position="475"/>
    </location>
</feature>
<proteinExistence type="inferred from homology"/>
<keyword evidence="10 11" id="KW-0961">Cell wall biogenesis/degradation</keyword>
<feature type="transmembrane region" description="Helical" evidence="10">
    <location>
        <begin position="31"/>
        <end position="51"/>
    </location>
</feature>
<comment type="caution">
    <text evidence="12">The sequence shown here is derived from an EMBL/GenBank/DDBJ whole genome shotgun (WGS) entry which is preliminary data.</text>
</comment>
<dbReference type="UniPathway" id="UPA00219"/>
<feature type="transmembrane region" description="Helical" evidence="10">
    <location>
        <begin position="352"/>
        <end position="374"/>
    </location>
</feature>
<dbReference type="GO" id="GO:0034204">
    <property type="term" value="P:lipid translocation"/>
    <property type="evidence" value="ECO:0007669"/>
    <property type="project" value="TreeGrafter"/>
</dbReference>
<dbReference type="PANTHER" id="PTHR47019:SF1">
    <property type="entry name" value="LIPID II FLIPPASE MURJ"/>
    <property type="match status" value="1"/>
</dbReference>
<dbReference type="GO" id="GO:0015648">
    <property type="term" value="F:lipid-linked peptidoglycan transporter activity"/>
    <property type="evidence" value="ECO:0007669"/>
    <property type="project" value="UniProtKB-UniRule"/>
</dbReference>
<evidence type="ECO:0000256" key="8">
    <source>
        <dbReference type="ARBA" id="ARBA00060041"/>
    </source>
</evidence>
<dbReference type="OrthoDB" id="9816572at2"/>
<keyword evidence="5 10" id="KW-0573">Peptidoglycan synthesis</keyword>
<feature type="transmembrane region" description="Helical" evidence="10">
    <location>
        <begin position="386"/>
        <end position="405"/>
    </location>
</feature>
<feature type="transmembrane region" description="Helical" evidence="10">
    <location>
        <begin position="313"/>
        <end position="332"/>
    </location>
</feature>
<feature type="transmembrane region" description="Helical" evidence="10">
    <location>
        <begin position="229"/>
        <end position="254"/>
    </location>
</feature>
<gene>
    <name evidence="12" type="primary">mviN</name>
    <name evidence="10" type="synonym">murJ</name>
    <name evidence="12" type="ORF">CRD36_04830</name>
</gene>
<evidence type="ECO:0000256" key="5">
    <source>
        <dbReference type="ARBA" id="ARBA00022984"/>
    </source>
</evidence>
<feature type="transmembrane region" description="Helical" evidence="10">
    <location>
        <begin position="186"/>
        <end position="208"/>
    </location>
</feature>
<reference evidence="12 13" key="1">
    <citation type="submission" date="2017-10" db="EMBL/GenBank/DDBJ databases">
        <title>Frigbacter circumglobatus gen. nov. sp. nov., isolated from sediment cultured in situ.</title>
        <authorList>
            <person name="Zhao Z."/>
        </authorList>
    </citation>
    <scope>NUCLEOTIDE SEQUENCE [LARGE SCALE GENOMIC DNA]</scope>
    <source>
        <strain evidence="12 13">ZYL</strain>
    </source>
</reference>
<dbReference type="CDD" id="cd13123">
    <property type="entry name" value="MATE_MurJ_like"/>
    <property type="match status" value="1"/>
</dbReference>
<keyword evidence="3 10" id="KW-0812">Transmembrane</keyword>
<dbReference type="InterPro" id="IPR051050">
    <property type="entry name" value="Lipid_II_flippase_MurJ/MviN"/>
</dbReference>
<accession>A0A2G4YUT1</accession>
<evidence type="ECO:0000313" key="13">
    <source>
        <dbReference type="Proteomes" id="UP000229730"/>
    </source>
</evidence>
<evidence type="ECO:0000256" key="3">
    <source>
        <dbReference type="ARBA" id="ARBA00022692"/>
    </source>
</evidence>
<evidence type="ECO:0000256" key="9">
    <source>
        <dbReference type="ARBA" id="ARBA00061532"/>
    </source>
</evidence>
<comment type="function">
    <text evidence="8 10 11">Involved in peptidoglycan biosynthesis. Transports lipid-linked peptidoglycan precursors from the inner to the outer leaflet of the cytoplasmic membrane.</text>
</comment>
<comment type="subcellular location">
    <subcellularLocation>
        <location evidence="10">Cell inner membrane</location>
        <topology evidence="10">Multi-pass membrane protein</topology>
    </subcellularLocation>
    <subcellularLocation>
        <location evidence="1">Cell membrane</location>
        <topology evidence="1">Multi-pass membrane protein</topology>
    </subcellularLocation>
</comment>
<feature type="transmembrane region" description="Helical" evidence="10">
    <location>
        <begin position="274"/>
        <end position="292"/>
    </location>
</feature>
<dbReference type="EMBL" id="PDEM01000009">
    <property type="protein sequence ID" value="PHZ86000.1"/>
    <property type="molecule type" value="Genomic_DNA"/>
</dbReference>
<dbReference type="PRINTS" id="PR01806">
    <property type="entry name" value="VIRFACTRMVIN"/>
</dbReference>
<evidence type="ECO:0000256" key="7">
    <source>
        <dbReference type="ARBA" id="ARBA00023136"/>
    </source>
</evidence>
<dbReference type="PIRSF" id="PIRSF002869">
    <property type="entry name" value="MviN"/>
    <property type="match status" value="1"/>
</dbReference>
<dbReference type="NCBIfam" id="TIGR01695">
    <property type="entry name" value="murJ_mviN"/>
    <property type="match status" value="1"/>
</dbReference>
<evidence type="ECO:0000256" key="1">
    <source>
        <dbReference type="ARBA" id="ARBA00004651"/>
    </source>
</evidence>
<keyword evidence="7 10" id="KW-0472">Membrane</keyword>
<keyword evidence="4 10" id="KW-0133">Cell shape</keyword>